<keyword evidence="7" id="KW-1185">Reference proteome</keyword>
<keyword evidence="2 5" id="KW-0812">Transmembrane</keyword>
<dbReference type="EMBL" id="FNSL01000001">
    <property type="protein sequence ID" value="SEB34702.1"/>
    <property type="molecule type" value="Genomic_DNA"/>
</dbReference>
<reference evidence="7" key="1">
    <citation type="submission" date="2016-10" db="EMBL/GenBank/DDBJ databases">
        <authorList>
            <person name="Varghese N."/>
            <person name="Submissions S."/>
        </authorList>
    </citation>
    <scope>NUCLEOTIDE SEQUENCE [LARGE SCALE GENOMIC DNA]</scope>
    <source>
        <strain evidence="7">ES.061</strain>
    </source>
</reference>
<feature type="transmembrane region" description="Helical" evidence="5">
    <location>
        <begin position="44"/>
        <end position="61"/>
    </location>
</feature>
<evidence type="ECO:0000313" key="7">
    <source>
        <dbReference type="Proteomes" id="UP000199064"/>
    </source>
</evidence>
<keyword evidence="3 5" id="KW-1133">Transmembrane helix</keyword>
<evidence type="ECO:0000256" key="1">
    <source>
        <dbReference type="ARBA" id="ARBA00004127"/>
    </source>
</evidence>
<dbReference type="Pfam" id="PF04191">
    <property type="entry name" value="PEMT"/>
    <property type="match status" value="1"/>
</dbReference>
<protein>
    <submittedName>
        <fullName evidence="6">Protein-S-isoprenylcysteine O-methyltransferase Ste14</fullName>
    </submittedName>
</protein>
<accession>A0A1H4IN97</accession>
<dbReference type="PANTHER" id="PTHR12714">
    <property type="entry name" value="PROTEIN-S ISOPRENYLCYSTEINE O-METHYLTRANSFERASE"/>
    <property type="match status" value="1"/>
</dbReference>
<keyword evidence="4 5" id="KW-0472">Membrane</keyword>
<dbReference type="GO" id="GO:0032259">
    <property type="term" value="P:methylation"/>
    <property type="evidence" value="ECO:0007669"/>
    <property type="project" value="UniProtKB-KW"/>
</dbReference>
<evidence type="ECO:0000256" key="5">
    <source>
        <dbReference type="SAM" id="Phobius"/>
    </source>
</evidence>
<evidence type="ECO:0000313" key="6">
    <source>
        <dbReference type="EMBL" id="SEB34702.1"/>
    </source>
</evidence>
<dbReference type="GO" id="GO:0012505">
    <property type="term" value="C:endomembrane system"/>
    <property type="evidence" value="ECO:0007669"/>
    <property type="project" value="UniProtKB-SubCell"/>
</dbReference>
<proteinExistence type="predicted"/>
<evidence type="ECO:0000256" key="4">
    <source>
        <dbReference type="ARBA" id="ARBA00023136"/>
    </source>
</evidence>
<dbReference type="RefSeq" id="WP_090325908.1">
    <property type="nucleotide sequence ID" value="NZ_FNSL01000001.1"/>
</dbReference>
<dbReference type="InterPro" id="IPR007318">
    <property type="entry name" value="Phopholipid_MeTrfase"/>
</dbReference>
<dbReference type="GO" id="GO:0008168">
    <property type="term" value="F:methyltransferase activity"/>
    <property type="evidence" value="ECO:0007669"/>
    <property type="project" value="UniProtKB-KW"/>
</dbReference>
<gene>
    <name evidence="6" type="ORF">SAMN05216452_0116</name>
</gene>
<evidence type="ECO:0000256" key="2">
    <source>
        <dbReference type="ARBA" id="ARBA00022692"/>
    </source>
</evidence>
<feature type="transmembrane region" description="Helical" evidence="5">
    <location>
        <begin position="16"/>
        <end position="38"/>
    </location>
</feature>
<dbReference type="AlphaFoldDB" id="A0A1H4IN97"/>
<feature type="transmembrane region" description="Helical" evidence="5">
    <location>
        <begin position="103"/>
        <end position="127"/>
    </location>
</feature>
<keyword evidence="6" id="KW-0808">Transferase</keyword>
<dbReference type="PANTHER" id="PTHR12714:SF9">
    <property type="entry name" value="PROTEIN-S-ISOPRENYLCYSTEINE O-METHYLTRANSFERASE"/>
    <property type="match status" value="1"/>
</dbReference>
<organism evidence="6 7">
    <name type="scientific">Nitratireductor aquibiodomus</name>
    <dbReference type="NCBI Taxonomy" id="204799"/>
    <lineage>
        <taxon>Bacteria</taxon>
        <taxon>Pseudomonadati</taxon>
        <taxon>Pseudomonadota</taxon>
        <taxon>Alphaproteobacteria</taxon>
        <taxon>Hyphomicrobiales</taxon>
        <taxon>Phyllobacteriaceae</taxon>
        <taxon>Nitratireductor</taxon>
    </lineage>
</organism>
<sequence>MSDHERQPARFPWPPVIYLAAIAIAATLGIFYPLAWFGPPLSDILFAIGCLLIVGFVILDVQAMRTLHKAGTAILPTRGADALVTSGPFAVSRNPIYLGNSMILAGIALVSGNPWFLVLLVIACFLTQKLAIEPEERHLALRFGKKYRDYQKRVRRWF</sequence>
<keyword evidence="6" id="KW-0489">Methyltransferase</keyword>
<name>A0A1H4IN97_9HYPH</name>
<dbReference type="Gene3D" id="1.20.120.1630">
    <property type="match status" value="1"/>
</dbReference>
<comment type="subcellular location">
    <subcellularLocation>
        <location evidence="1">Endomembrane system</location>
        <topology evidence="1">Multi-pass membrane protein</topology>
    </subcellularLocation>
</comment>
<dbReference type="Proteomes" id="UP000199064">
    <property type="component" value="Unassembled WGS sequence"/>
</dbReference>
<evidence type="ECO:0000256" key="3">
    <source>
        <dbReference type="ARBA" id="ARBA00022989"/>
    </source>
</evidence>